<evidence type="ECO:0000256" key="4">
    <source>
        <dbReference type="ARBA" id="ARBA00022691"/>
    </source>
</evidence>
<evidence type="ECO:0000256" key="2">
    <source>
        <dbReference type="ARBA" id="ARBA00022603"/>
    </source>
</evidence>
<evidence type="ECO:0000256" key="1">
    <source>
        <dbReference type="ARBA" id="ARBA00011900"/>
    </source>
</evidence>
<evidence type="ECO:0000259" key="9">
    <source>
        <dbReference type="Pfam" id="PF07669"/>
    </source>
</evidence>
<dbReference type="GO" id="GO:0009007">
    <property type="term" value="F:site-specific DNA-methyltransferase (adenine-specific) activity"/>
    <property type="evidence" value="ECO:0007669"/>
    <property type="project" value="UniProtKB-EC"/>
</dbReference>
<dbReference type="KEGG" id="niy:FQ775_23245"/>
<comment type="catalytic activity">
    <reaction evidence="7">
        <text>a 2'-deoxyadenosine in DNA + S-adenosyl-L-methionine = an N(6)-methyl-2'-deoxyadenosine in DNA + S-adenosyl-L-homocysteine + H(+)</text>
        <dbReference type="Rhea" id="RHEA:15197"/>
        <dbReference type="Rhea" id="RHEA-COMP:12418"/>
        <dbReference type="Rhea" id="RHEA-COMP:12419"/>
        <dbReference type="ChEBI" id="CHEBI:15378"/>
        <dbReference type="ChEBI" id="CHEBI:57856"/>
        <dbReference type="ChEBI" id="CHEBI:59789"/>
        <dbReference type="ChEBI" id="CHEBI:90615"/>
        <dbReference type="ChEBI" id="CHEBI:90616"/>
        <dbReference type="EC" id="2.1.1.72"/>
    </reaction>
</comment>
<evidence type="ECO:0000256" key="6">
    <source>
        <dbReference type="ARBA" id="ARBA00023125"/>
    </source>
</evidence>
<evidence type="ECO:0000313" key="12">
    <source>
        <dbReference type="Proteomes" id="UP000321389"/>
    </source>
</evidence>
<dbReference type="PANTHER" id="PTHR33841">
    <property type="entry name" value="DNA METHYLTRANSFERASE YEEA-RELATED"/>
    <property type="match status" value="1"/>
</dbReference>
<sequence>MAAGVDLPSSGNGGKRAATRVAHVPLFVAKALDDALAKKALAPADEQVARAERYARNIKSEAFQKQKETAVRNAFFDDILKGVLGYRDFSGDSEYSLVYEHPLRGKAVDAALGRFFPTGEGNRIFAPFEMKGPDTPDLDKIMPGRGISPVQQAWDYAADVPGAKWVLVSNCLEIRLYRFGRGRENYERFDLSRLDEPGQLKRLLLLLEARRFLEGEAEELLRSSDAALKEVTDDLYDEYGQLRGELVAFLKDSADGPKLDHFQAIETAQKLLDRVIFIAFASGNGMLPKTIFQRAVSQKNDFDPQPVWQNVNRVFRWVDKGNPSSNPQNDVWPYNGGLFAEDPVADSVVLPDHLAEQMAGLLEWDYGQEVSVNVLGHIFEQSISDIEKLRGDQPAVSKRKREGVIYTPDHITRFLADHTIGRTLREMFDRLLKEKAGLDGPDEEGEYAWTEEQERSVWTAYLDELRGLTIVDPACGSGAFLIAAFDLLAAEYRRVTQRLDDLEVETDFDVYDEILSRNLYGVDLNVESAEITRLALWLKTARRQHRLAKLDETIRDGNSLIDDPKAEDRPFDWKTAFPDIFANGGFDIVIGNPPYVRMEHLKPVKPWLAKHYKVADERTDLSAYFFEKGVSLLKPGGRLGFISTSSFFRAGYGEKLRLLLSEYTDIEAVIDFGDVQIFEGVTTYPAIVTARKKAGIGVPDAQSGSLSYLNIGDTLPPDLGQTFTEKAAAMPRARLGGRSWQFEDDALAALRAKIVNGRKTLGEVYGAPLYGIKTGLNEAFVIDTPTRDRLVAADPKSAELLKPFLKGENIKRWQVEPEGLWLINTPRGKVDIEAYPAIRDWLLPFRDRLEARATKQEWWELQQAQLAYQPKLAEPKISYPHFQNERMFSLELTGAFSNDKSYFVPSDDQQLLAFLNSRLAWWYLTAISPAVRNGWHEMRVQYVETLPIVSWDERLKALSADASRLAGARLSCELAFTHRFLTDLAAPGSKLSRKLENFHELDFNEFRAEVKRALKAEIPVKERAGWEALHAEASAEVNRLTAGIEAAEREIDRLVYKAFDLTPDEIELLEKSLEGQV</sequence>
<evidence type="ECO:0000256" key="3">
    <source>
        <dbReference type="ARBA" id="ARBA00022679"/>
    </source>
</evidence>
<protein>
    <recommendedName>
        <fullName evidence="1">site-specific DNA-methyltransferase (adenine-specific)</fullName>
        <ecNumber evidence="1">2.1.1.72</ecNumber>
    </recommendedName>
</protein>
<dbReference type="PANTHER" id="PTHR33841:SF1">
    <property type="entry name" value="DNA METHYLTRANSFERASE A"/>
    <property type="match status" value="1"/>
</dbReference>
<dbReference type="InterPro" id="IPR025931">
    <property type="entry name" value="TaqI_C"/>
</dbReference>
<dbReference type="Pfam" id="PF07669">
    <property type="entry name" value="Eco57I"/>
    <property type="match status" value="1"/>
</dbReference>
<reference evidence="11" key="1">
    <citation type="submission" date="2020-04" db="EMBL/GenBank/DDBJ databases">
        <title>Nitratireductor sp. nov. isolated from mangrove soil.</title>
        <authorList>
            <person name="Ye Y."/>
        </authorList>
    </citation>
    <scope>NUCLEOTIDE SEQUENCE</scope>
    <source>
        <strain evidence="11">SY7</strain>
    </source>
</reference>
<dbReference type="EC" id="2.1.1.72" evidence="1"/>
<feature type="coiled-coil region" evidence="8">
    <location>
        <begin position="1030"/>
        <end position="1057"/>
    </location>
</feature>
<dbReference type="AlphaFoldDB" id="A0A5B8L535"/>
<keyword evidence="2 11" id="KW-0489">Methyltransferase</keyword>
<evidence type="ECO:0000256" key="7">
    <source>
        <dbReference type="ARBA" id="ARBA00047942"/>
    </source>
</evidence>
<dbReference type="SUPFAM" id="SSF53335">
    <property type="entry name" value="S-adenosyl-L-methionine-dependent methyltransferases"/>
    <property type="match status" value="1"/>
</dbReference>
<dbReference type="REBASE" id="364408">
    <property type="entry name" value="NspSY7ORF23245P"/>
</dbReference>
<evidence type="ECO:0000256" key="8">
    <source>
        <dbReference type="SAM" id="Coils"/>
    </source>
</evidence>
<keyword evidence="8" id="KW-0175">Coiled coil</keyword>
<accession>A0A5B8L535</accession>
<keyword evidence="6" id="KW-0238">DNA-binding</keyword>
<dbReference type="InterPro" id="IPR011639">
    <property type="entry name" value="MethylTrfase_TaqI-like_dom"/>
</dbReference>
<keyword evidence="5" id="KW-0680">Restriction system</keyword>
<dbReference type="GO" id="GO:0032259">
    <property type="term" value="P:methylation"/>
    <property type="evidence" value="ECO:0007669"/>
    <property type="project" value="UniProtKB-KW"/>
</dbReference>
<dbReference type="InterPro" id="IPR050953">
    <property type="entry name" value="N4_N6_ade-DNA_methylase"/>
</dbReference>
<dbReference type="GO" id="GO:0003677">
    <property type="term" value="F:DNA binding"/>
    <property type="evidence" value="ECO:0007669"/>
    <property type="project" value="UniProtKB-KW"/>
</dbReference>
<dbReference type="PROSITE" id="PS00092">
    <property type="entry name" value="N6_MTASE"/>
    <property type="match status" value="1"/>
</dbReference>
<keyword evidence="12" id="KW-1185">Reference proteome</keyword>
<organism evidence="11 12">
    <name type="scientific">Nitratireductor mangrovi</name>
    <dbReference type="NCBI Taxonomy" id="2599600"/>
    <lineage>
        <taxon>Bacteria</taxon>
        <taxon>Pseudomonadati</taxon>
        <taxon>Pseudomonadota</taxon>
        <taxon>Alphaproteobacteria</taxon>
        <taxon>Hyphomicrobiales</taxon>
        <taxon>Phyllobacteriaceae</taxon>
        <taxon>Nitratireductor</taxon>
    </lineage>
</organism>
<evidence type="ECO:0000259" key="10">
    <source>
        <dbReference type="Pfam" id="PF12950"/>
    </source>
</evidence>
<keyword evidence="4" id="KW-0949">S-adenosyl-L-methionine</keyword>
<dbReference type="RefSeq" id="WP_167812911.1">
    <property type="nucleotide sequence ID" value="NZ_CP042301.2"/>
</dbReference>
<dbReference type="Pfam" id="PF12950">
    <property type="entry name" value="TaqI_C"/>
    <property type="match status" value="1"/>
</dbReference>
<feature type="domain" description="Type II methyltransferase M.TaqI-like" evidence="9">
    <location>
        <begin position="518"/>
        <end position="678"/>
    </location>
</feature>
<dbReference type="PRINTS" id="PR00507">
    <property type="entry name" value="N12N6MTFRASE"/>
</dbReference>
<dbReference type="Gene3D" id="3.40.50.150">
    <property type="entry name" value="Vaccinia Virus protein VP39"/>
    <property type="match status" value="1"/>
</dbReference>
<gene>
    <name evidence="11" type="ORF">FQ775_23245</name>
</gene>
<feature type="domain" description="TaqI-like C-terminal specificity" evidence="10">
    <location>
        <begin position="802"/>
        <end position="948"/>
    </location>
</feature>
<keyword evidence="3" id="KW-0808">Transferase</keyword>
<evidence type="ECO:0000256" key="5">
    <source>
        <dbReference type="ARBA" id="ARBA00022747"/>
    </source>
</evidence>
<dbReference type="GO" id="GO:0009307">
    <property type="term" value="P:DNA restriction-modification system"/>
    <property type="evidence" value="ECO:0007669"/>
    <property type="project" value="UniProtKB-KW"/>
</dbReference>
<dbReference type="InterPro" id="IPR029063">
    <property type="entry name" value="SAM-dependent_MTases_sf"/>
</dbReference>
<dbReference type="EMBL" id="CP042301">
    <property type="protein sequence ID" value="QDZ03047.2"/>
    <property type="molecule type" value="Genomic_DNA"/>
</dbReference>
<dbReference type="InterPro" id="IPR002052">
    <property type="entry name" value="DNA_methylase_N6_adenine_CS"/>
</dbReference>
<name>A0A5B8L535_9HYPH</name>
<proteinExistence type="predicted"/>
<evidence type="ECO:0000313" key="11">
    <source>
        <dbReference type="EMBL" id="QDZ03047.2"/>
    </source>
</evidence>
<dbReference type="Proteomes" id="UP000321389">
    <property type="component" value="Chromosome"/>
</dbReference>